<gene>
    <name evidence="2" type="ORF">BofuT4_uP117070.1</name>
</gene>
<dbReference type="AlphaFoldDB" id="G2Y0J2"/>
<accession>G2Y0J2</accession>
<dbReference type="InParanoid" id="G2Y0J2"/>
<keyword evidence="1" id="KW-1133">Transmembrane helix</keyword>
<reference evidence="3" key="1">
    <citation type="journal article" date="2011" name="PLoS Genet.">
        <title>Genomic analysis of the necrotrophic fungal pathogens Sclerotinia sclerotiorum and Botrytis cinerea.</title>
        <authorList>
            <person name="Amselem J."/>
            <person name="Cuomo C.A."/>
            <person name="van Kan J.A."/>
            <person name="Viaud M."/>
            <person name="Benito E.P."/>
            <person name="Couloux A."/>
            <person name="Coutinho P.M."/>
            <person name="de Vries R.P."/>
            <person name="Dyer P.S."/>
            <person name="Fillinger S."/>
            <person name="Fournier E."/>
            <person name="Gout L."/>
            <person name="Hahn M."/>
            <person name="Kohn L."/>
            <person name="Lapalu N."/>
            <person name="Plummer K.M."/>
            <person name="Pradier J.M."/>
            <person name="Quevillon E."/>
            <person name="Sharon A."/>
            <person name="Simon A."/>
            <person name="ten Have A."/>
            <person name="Tudzynski B."/>
            <person name="Tudzynski P."/>
            <person name="Wincker P."/>
            <person name="Andrew M."/>
            <person name="Anthouard V."/>
            <person name="Beever R.E."/>
            <person name="Beffa R."/>
            <person name="Benoit I."/>
            <person name="Bouzid O."/>
            <person name="Brault B."/>
            <person name="Chen Z."/>
            <person name="Choquer M."/>
            <person name="Collemare J."/>
            <person name="Cotton P."/>
            <person name="Danchin E.G."/>
            <person name="Da Silva C."/>
            <person name="Gautier A."/>
            <person name="Giraud C."/>
            <person name="Giraud T."/>
            <person name="Gonzalez C."/>
            <person name="Grossetete S."/>
            <person name="Guldener U."/>
            <person name="Henrissat B."/>
            <person name="Howlett B.J."/>
            <person name="Kodira C."/>
            <person name="Kretschmer M."/>
            <person name="Lappartient A."/>
            <person name="Leroch M."/>
            <person name="Levis C."/>
            <person name="Mauceli E."/>
            <person name="Neuveglise C."/>
            <person name="Oeser B."/>
            <person name="Pearson M."/>
            <person name="Poulain J."/>
            <person name="Poussereau N."/>
            <person name="Quesneville H."/>
            <person name="Rascle C."/>
            <person name="Schumacher J."/>
            <person name="Segurens B."/>
            <person name="Sexton A."/>
            <person name="Silva E."/>
            <person name="Sirven C."/>
            <person name="Soanes D.M."/>
            <person name="Talbot N.J."/>
            <person name="Templeton M."/>
            <person name="Yandava C."/>
            <person name="Yarden O."/>
            <person name="Zeng Q."/>
            <person name="Rollins J.A."/>
            <person name="Lebrun M.H."/>
            <person name="Dickman M."/>
        </authorList>
    </citation>
    <scope>NUCLEOTIDE SEQUENCE [LARGE SCALE GENOMIC DNA]</scope>
    <source>
        <strain evidence="3">T4</strain>
    </source>
</reference>
<dbReference type="EMBL" id="FQ790281">
    <property type="protein sequence ID" value="CCD46157.1"/>
    <property type="molecule type" value="Genomic_DNA"/>
</dbReference>
<evidence type="ECO:0000256" key="1">
    <source>
        <dbReference type="SAM" id="Phobius"/>
    </source>
</evidence>
<dbReference type="Proteomes" id="UP000008177">
    <property type="component" value="Unplaced contigs"/>
</dbReference>
<keyword evidence="1" id="KW-0812">Transmembrane</keyword>
<proteinExistence type="predicted"/>
<protein>
    <submittedName>
        <fullName evidence="2">Uncharacterized protein</fullName>
    </submittedName>
</protein>
<feature type="transmembrane region" description="Helical" evidence="1">
    <location>
        <begin position="39"/>
        <end position="55"/>
    </location>
</feature>
<name>G2Y0J2_BOTF4</name>
<evidence type="ECO:0000313" key="3">
    <source>
        <dbReference type="Proteomes" id="UP000008177"/>
    </source>
</evidence>
<evidence type="ECO:0000313" key="2">
    <source>
        <dbReference type="EMBL" id="CCD46157.1"/>
    </source>
</evidence>
<dbReference type="HOGENOM" id="CLU_2996271_0_0_1"/>
<organism evidence="2 3">
    <name type="scientific">Botryotinia fuckeliana (strain T4)</name>
    <name type="common">Noble rot fungus</name>
    <name type="synonym">Botrytis cinerea</name>
    <dbReference type="NCBI Taxonomy" id="999810"/>
    <lineage>
        <taxon>Eukaryota</taxon>
        <taxon>Fungi</taxon>
        <taxon>Dikarya</taxon>
        <taxon>Ascomycota</taxon>
        <taxon>Pezizomycotina</taxon>
        <taxon>Leotiomycetes</taxon>
        <taxon>Helotiales</taxon>
        <taxon>Sclerotiniaceae</taxon>
        <taxon>Botrytis</taxon>
    </lineage>
</organism>
<sequence>MAEHKNPENEPSFLAAELHTFWPLLSVARPGASQGPRDGFGLAFIVMLTSLIIYFRT</sequence>
<keyword evidence="1" id="KW-0472">Membrane</keyword>